<evidence type="ECO:0000313" key="1">
    <source>
        <dbReference type="EMBL" id="PWN49997.1"/>
    </source>
</evidence>
<protein>
    <submittedName>
        <fullName evidence="1">Uncharacterized protein</fullName>
    </submittedName>
</protein>
<sequence>MPILVALRHSLLSWLLFFSLLFPPFLPPLRFLFFFLLMILNHPVFLSTHSFLSNC</sequence>
<evidence type="ECO:0000313" key="2">
    <source>
        <dbReference type="Proteomes" id="UP000245626"/>
    </source>
</evidence>
<dbReference type="Proteomes" id="UP000245626">
    <property type="component" value="Unassembled WGS sequence"/>
</dbReference>
<organism evidence="1 2">
    <name type="scientific">Violaceomyces palustris</name>
    <dbReference type="NCBI Taxonomy" id="1673888"/>
    <lineage>
        <taxon>Eukaryota</taxon>
        <taxon>Fungi</taxon>
        <taxon>Dikarya</taxon>
        <taxon>Basidiomycota</taxon>
        <taxon>Ustilaginomycotina</taxon>
        <taxon>Ustilaginomycetes</taxon>
        <taxon>Violaceomycetales</taxon>
        <taxon>Violaceomycetaceae</taxon>
        <taxon>Violaceomyces</taxon>
    </lineage>
</organism>
<name>A0ACD0NVZ2_9BASI</name>
<proteinExistence type="predicted"/>
<keyword evidence="2" id="KW-1185">Reference proteome</keyword>
<accession>A0ACD0NVZ2</accession>
<gene>
    <name evidence="1" type="ORF">IE53DRAFT_387741</name>
</gene>
<reference evidence="1 2" key="1">
    <citation type="journal article" date="2018" name="Mol. Biol. Evol.">
        <title>Broad Genomic Sampling Reveals a Smut Pathogenic Ancestry of the Fungal Clade Ustilaginomycotina.</title>
        <authorList>
            <person name="Kijpornyongpan T."/>
            <person name="Mondo S.J."/>
            <person name="Barry K."/>
            <person name="Sandor L."/>
            <person name="Lee J."/>
            <person name="Lipzen A."/>
            <person name="Pangilinan J."/>
            <person name="LaButti K."/>
            <person name="Hainaut M."/>
            <person name="Henrissat B."/>
            <person name="Grigoriev I.V."/>
            <person name="Spatafora J.W."/>
            <person name="Aime M.C."/>
        </authorList>
    </citation>
    <scope>NUCLEOTIDE SEQUENCE [LARGE SCALE GENOMIC DNA]</scope>
    <source>
        <strain evidence="1 2">SA 807</strain>
    </source>
</reference>
<dbReference type="EMBL" id="KZ819981">
    <property type="protein sequence ID" value="PWN49997.1"/>
    <property type="molecule type" value="Genomic_DNA"/>
</dbReference>